<dbReference type="Gene3D" id="3.40.50.720">
    <property type="entry name" value="NAD(P)-binding Rossmann-like Domain"/>
    <property type="match status" value="1"/>
</dbReference>
<dbReference type="InterPro" id="IPR052585">
    <property type="entry name" value="Lipid_raft_assoc_Zn_ADH"/>
</dbReference>
<dbReference type="SUPFAM" id="SSF51735">
    <property type="entry name" value="NAD(P)-binding Rossmann-fold domains"/>
    <property type="match status" value="1"/>
</dbReference>
<dbReference type="SUPFAM" id="SSF50129">
    <property type="entry name" value="GroES-like"/>
    <property type="match status" value="1"/>
</dbReference>
<dbReference type="Pfam" id="PF08240">
    <property type="entry name" value="ADH_N"/>
    <property type="match status" value="1"/>
</dbReference>
<evidence type="ECO:0000259" key="1">
    <source>
        <dbReference type="SMART" id="SM00829"/>
    </source>
</evidence>
<organism evidence="2 3">
    <name type="scientific">Penicillium roqueforti (strain FM164)</name>
    <dbReference type="NCBI Taxonomy" id="1365484"/>
    <lineage>
        <taxon>Eukaryota</taxon>
        <taxon>Fungi</taxon>
        <taxon>Dikarya</taxon>
        <taxon>Ascomycota</taxon>
        <taxon>Pezizomycotina</taxon>
        <taxon>Eurotiomycetes</taxon>
        <taxon>Eurotiomycetidae</taxon>
        <taxon>Eurotiales</taxon>
        <taxon>Aspergillaceae</taxon>
        <taxon>Penicillium</taxon>
    </lineage>
</organism>
<dbReference type="Gene3D" id="3.90.180.10">
    <property type="entry name" value="Medium-chain alcohol dehydrogenases, catalytic domain"/>
    <property type="match status" value="1"/>
</dbReference>
<dbReference type="CDD" id="cd08267">
    <property type="entry name" value="MDR1"/>
    <property type="match status" value="1"/>
</dbReference>
<evidence type="ECO:0000313" key="3">
    <source>
        <dbReference type="Proteomes" id="UP000030686"/>
    </source>
</evidence>
<dbReference type="InterPro" id="IPR020843">
    <property type="entry name" value="ER"/>
</dbReference>
<accession>W6QQP4</accession>
<dbReference type="Proteomes" id="UP000030686">
    <property type="component" value="Unassembled WGS sequence"/>
</dbReference>
<dbReference type="SMART" id="SM00829">
    <property type="entry name" value="PKS_ER"/>
    <property type="match status" value="1"/>
</dbReference>
<gene>
    <name evidence="2" type="ORF">PROQFM164_S10g000095</name>
</gene>
<protein>
    <submittedName>
        <fullName evidence="2">Alcohol dehydrogenase superfamily, zinc-type</fullName>
    </submittedName>
</protein>
<dbReference type="InterPro" id="IPR011032">
    <property type="entry name" value="GroES-like_sf"/>
</dbReference>
<dbReference type="PANTHER" id="PTHR43482">
    <property type="entry name" value="PROTEIN AST1-RELATED"/>
    <property type="match status" value="1"/>
</dbReference>
<dbReference type="InterPro" id="IPR013154">
    <property type="entry name" value="ADH-like_N"/>
</dbReference>
<dbReference type="InterPro" id="IPR036291">
    <property type="entry name" value="NAD(P)-bd_dom_sf"/>
</dbReference>
<dbReference type="EMBL" id="HG792024">
    <property type="protein sequence ID" value="CDM38281.1"/>
    <property type="molecule type" value="Genomic_DNA"/>
</dbReference>
<name>W6QQP4_PENRF</name>
<dbReference type="AlphaFoldDB" id="W6QQP4"/>
<sequence length="358" mass="38076">MAEGMSSTQLPTVPPTMRAWVRRRRGPASDALELVTDYPTPEVPTGSSPDVLIRVSHVSLQFSSEAIMKILPILPFTSPWIPEIEFSGVVVAAGGGAPTEMRDPGSHVIAFQNIPSAVIMGHGVLAEYVRLPGSQVARIDGGIGMASASGIIGAGSTALKMIRTAGVREGHTVLVNGASGSVGSVLVQLCKVRGAKVVGVASGGNEPMVRGLGADEFVDYREHESLPAYLAQQYGDKPFDFLLDCVGTQALFVGSPAYLKPEGAVVNIGAFEGMYAMARNALLNTWLPTWLGGVPRRYITFSTPPTCDDAVYLARLIEEGRLRIPVDSVFDMEDAIGAYERIATKRARGKVVVKVHDD</sequence>
<reference evidence="2" key="1">
    <citation type="journal article" date="2014" name="Nat. Commun.">
        <title>Multiple recent horizontal transfers of a large genomic region in cheese making fungi.</title>
        <authorList>
            <person name="Cheeseman K."/>
            <person name="Ropars J."/>
            <person name="Renault P."/>
            <person name="Dupont J."/>
            <person name="Gouzy J."/>
            <person name="Branca A."/>
            <person name="Abraham A.L."/>
            <person name="Ceppi M."/>
            <person name="Conseiller E."/>
            <person name="Debuchy R."/>
            <person name="Malagnac F."/>
            <person name="Goarin A."/>
            <person name="Silar P."/>
            <person name="Lacoste S."/>
            <person name="Sallet E."/>
            <person name="Bensimon A."/>
            <person name="Giraud T."/>
            <person name="Brygoo Y."/>
        </authorList>
    </citation>
    <scope>NUCLEOTIDE SEQUENCE [LARGE SCALE GENOMIC DNA]</scope>
    <source>
        <strain evidence="2">FM164</strain>
    </source>
</reference>
<proteinExistence type="predicted"/>
<dbReference type="OrthoDB" id="3509362at2759"/>
<dbReference type="STRING" id="1365484.W6QQP4"/>
<feature type="domain" description="Enoyl reductase (ER)" evidence="1">
    <location>
        <begin position="28"/>
        <end position="353"/>
    </location>
</feature>
<dbReference type="OMA" id="DSVFEMK"/>
<dbReference type="PANTHER" id="PTHR43482:SF1">
    <property type="entry name" value="PROTEIN AST1-RELATED"/>
    <property type="match status" value="1"/>
</dbReference>
<dbReference type="Pfam" id="PF13602">
    <property type="entry name" value="ADH_zinc_N_2"/>
    <property type="match status" value="1"/>
</dbReference>
<evidence type="ECO:0000313" key="2">
    <source>
        <dbReference type="EMBL" id="CDM38281.1"/>
    </source>
</evidence>
<keyword evidence="3" id="KW-1185">Reference proteome</keyword>
<dbReference type="GO" id="GO:0016491">
    <property type="term" value="F:oxidoreductase activity"/>
    <property type="evidence" value="ECO:0007669"/>
    <property type="project" value="InterPro"/>
</dbReference>